<protein>
    <recommendedName>
        <fullName evidence="5">Profilin</fullName>
    </recommendedName>
</protein>
<dbReference type="InterPro" id="IPR005455">
    <property type="entry name" value="PFN_euk"/>
</dbReference>
<dbReference type="InterPro" id="IPR036140">
    <property type="entry name" value="PFN_sf"/>
</dbReference>
<keyword evidence="4" id="KW-0206">Cytoskeleton</keyword>
<evidence type="ECO:0000256" key="1">
    <source>
        <dbReference type="ARBA" id="ARBA00004245"/>
    </source>
</evidence>
<comment type="subcellular location">
    <subcellularLocation>
        <location evidence="1">Cytoplasm</location>
        <location evidence="1">Cytoskeleton</location>
    </subcellularLocation>
</comment>
<proteinExistence type="inferred from homology"/>
<organism evidence="6 7">
    <name type="scientific">Coregonus suidteri</name>
    <dbReference type="NCBI Taxonomy" id="861788"/>
    <lineage>
        <taxon>Eukaryota</taxon>
        <taxon>Metazoa</taxon>
        <taxon>Chordata</taxon>
        <taxon>Craniata</taxon>
        <taxon>Vertebrata</taxon>
        <taxon>Euteleostomi</taxon>
        <taxon>Actinopterygii</taxon>
        <taxon>Neopterygii</taxon>
        <taxon>Teleostei</taxon>
        <taxon>Protacanthopterygii</taxon>
        <taxon>Salmoniformes</taxon>
        <taxon>Salmonidae</taxon>
        <taxon>Coregoninae</taxon>
        <taxon>Coregonus</taxon>
    </lineage>
</organism>
<dbReference type="GO" id="GO:0032233">
    <property type="term" value="P:positive regulation of actin filament bundle assembly"/>
    <property type="evidence" value="ECO:0007669"/>
    <property type="project" value="TreeGrafter"/>
</dbReference>
<dbReference type="EMBL" id="JAGTTL010000039">
    <property type="protein sequence ID" value="KAK6291604.1"/>
    <property type="molecule type" value="Genomic_DNA"/>
</dbReference>
<sequence>MGLKKSRVVGGRRHIEPCSSSVLTPLSPRLELLSLYSVYINQCCRTMAWDGYITNLMAGTPPFVEEAAICGSEAGKESVWAATPGGQLAGVTAAEIKAMMSLDRSPLFASGLHLSGNKCTVLRDNLHTDGDHTLDVKMRPTATDTNSYSITIAKSAQTLIIVKGMKDIPGGKINIKASDMMQYLRKSGF</sequence>
<dbReference type="Pfam" id="PF00235">
    <property type="entry name" value="Profilin"/>
    <property type="match status" value="1"/>
</dbReference>
<accession>A0AAN8Q4Q0</accession>
<evidence type="ECO:0000313" key="7">
    <source>
        <dbReference type="Proteomes" id="UP001356427"/>
    </source>
</evidence>
<dbReference type="GO" id="GO:0003779">
    <property type="term" value="F:actin binding"/>
    <property type="evidence" value="ECO:0007669"/>
    <property type="project" value="UniProtKB-KW"/>
</dbReference>
<dbReference type="InterPro" id="IPR005454">
    <property type="entry name" value="Profilin1/2/3_vertebrate"/>
</dbReference>
<dbReference type="PRINTS" id="PR01639">
    <property type="entry name" value="PROFILINMAML"/>
</dbReference>
<reference evidence="6 7" key="1">
    <citation type="submission" date="2021-04" db="EMBL/GenBank/DDBJ databases">
        <authorList>
            <person name="De Guttry C."/>
            <person name="Zahm M."/>
            <person name="Klopp C."/>
            <person name="Cabau C."/>
            <person name="Louis A."/>
            <person name="Berthelot C."/>
            <person name="Parey E."/>
            <person name="Roest Crollius H."/>
            <person name="Montfort J."/>
            <person name="Robinson-Rechavi M."/>
            <person name="Bucao C."/>
            <person name="Bouchez O."/>
            <person name="Gislard M."/>
            <person name="Lluch J."/>
            <person name="Milhes M."/>
            <person name="Lampietro C."/>
            <person name="Lopez Roques C."/>
            <person name="Donnadieu C."/>
            <person name="Braasch I."/>
            <person name="Desvignes T."/>
            <person name="Postlethwait J."/>
            <person name="Bobe J."/>
            <person name="Wedekind C."/>
            <person name="Guiguen Y."/>
        </authorList>
    </citation>
    <scope>NUCLEOTIDE SEQUENCE [LARGE SCALE GENOMIC DNA]</scope>
    <source>
        <strain evidence="6">Cs_M1</strain>
        <tissue evidence="6">Blood</tissue>
    </source>
</reference>
<dbReference type="SMART" id="SM00392">
    <property type="entry name" value="PROF"/>
    <property type="match status" value="1"/>
</dbReference>
<dbReference type="SUPFAM" id="SSF55770">
    <property type="entry name" value="Profilin (actin-binding protein)"/>
    <property type="match status" value="1"/>
</dbReference>
<evidence type="ECO:0000256" key="2">
    <source>
        <dbReference type="ARBA" id="ARBA00010058"/>
    </source>
</evidence>
<evidence type="ECO:0000313" key="6">
    <source>
        <dbReference type="EMBL" id="KAK6291604.1"/>
    </source>
</evidence>
<dbReference type="GO" id="GO:0005737">
    <property type="term" value="C:cytoplasm"/>
    <property type="evidence" value="ECO:0007669"/>
    <property type="project" value="TreeGrafter"/>
</dbReference>
<keyword evidence="7" id="KW-1185">Reference proteome</keyword>
<keyword evidence="3" id="KW-0963">Cytoplasm</keyword>
<evidence type="ECO:0000256" key="4">
    <source>
        <dbReference type="ARBA" id="ARBA00023212"/>
    </source>
</evidence>
<dbReference type="AlphaFoldDB" id="A0AAN8Q4Q0"/>
<gene>
    <name evidence="6" type="ORF">J4Q44_G00373880</name>
</gene>
<evidence type="ECO:0000256" key="3">
    <source>
        <dbReference type="ARBA" id="ARBA00022490"/>
    </source>
</evidence>
<dbReference type="InterPro" id="IPR048278">
    <property type="entry name" value="PFN"/>
</dbReference>
<dbReference type="GO" id="GO:0030036">
    <property type="term" value="P:actin cytoskeleton organization"/>
    <property type="evidence" value="ECO:0007669"/>
    <property type="project" value="InterPro"/>
</dbReference>
<dbReference type="PANTHER" id="PTHR13936:SF17">
    <property type="entry name" value="PROFILIN"/>
    <property type="match status" value="1"/>
</dbReference>
<dbReference type="Proteomes" id="UP001356427">
    <property type="component" value="Unassembled WGS sequence"/>
</dbReference>
<keyword evidence="5" id="KW-0009">Actin-binding</keyword>
<name>A0AAN8Q4Q0_9TELE</name>
<dbReference type="PANTHER" id="PTHR13936">
    <property type="entry name" value="PROFILIN"/>
    <property type="match status" value="1"/>
</dbReference>
<comment type="caution">
    <text evidence="6">The sequence shown here is derived from an EMBL/GenBank/DDBJ whole genome shotgun (WGS) entry which is preliminary data.</text>
</comment>
<dbReference type="GO" id="GO:0005856">
    <property type="term" value="C:cytoskeleton"/>
    <property type="evidence" value="ECO:0007669"/>
    <property type="project" value="UniProtKB-SubCell"/>
</dbReference>
<dbReference type="Gene3D" id="3.30.450.30">
    <property type="entry name" value="Dynein light chain 2a, cytoplasmic"/>
    <property type="match status" value="1"/>
</dbReference>
<evidence type="ECO:0000256" key="5">
    <source>
        <dbReference type="RuleBase" id="RU003909"/>
    </source>
</evidence>
<comment type="similarity">
    <text evidence="2 5">Belongs to the profilin family.</text>
</comment>
<dbReference type="GO" id="GO:0030833">
    <property type="term" value="P:regulation of actin filament polymerization"/>
    <property type="evidence" value="ECO:0007669"/>
    <property type="project" value="TreeGrafter"/>
</dbReference>